<gene>
    <name evidence="8" type="ORF">OHC33_006791</name>
</gene>
<protein>
    <recommendedName>
        <fullName evidence="7">Zn(2)-C6 fungal-type domain-containing protein</fullName>
    </recommendedName>
</protein>
<dbReference type="AlphaFoldDB" id="A0AAN8EUF8"/>
<dbReference type="PANTHER" id="PTHR47431:SF1">
    <property type="entry name" value="ZN(II)2CYS6 TRANSCRIPTION FACTOR (EUROFUNG)"/>
    <property type="match status" value="1"/>
</dbReference>
<reference evidence="8 9" key="1">
    <citation type="submission" date="2022-12" db="EMBL/GenBank/DDBJ databases">
        <title>Genomic features and morphological characterization of a novel Knufia sp. strain isolated from spacecraft assembly facility.</title>
        <authorList>
            <person name="Teixeira M."/>
            <person name="Chander A.M."/>
            <person name="Stajich J.E."/>
            <person name="Venkateswaran K."/>
        </authorList>
    </citation>
    <scope>NUCLEOTIDE SEQUENCE [LARGE SCALE GENOMIC DNA]</scope>
    <source>
        <strain evidence="8 9">FJI-L2-BK-P2</strain>
    </source>
</reference>
<dbReference type="CDD" id="cd12148">
    <property type="entry name" value="fungal_TF_MHR"/>
    <property type="match status" value="1"/>
</dbReference>
<dbReference type="GO" id="GO:0000981">
    <property type="term" value="F:DNA-binding transcription factor activity, RNA polymerase II-specific"/>
    <property type="evidence" value="ECO:0007669"/>
    <property type="project" value="InterPro"/>
</dbReference>
<sequence>MPDNAPIAPNPKACLFCRSKHLKCDAKQPACSRCASINVDCVYVQSRRGHVGGRRKQIDQPAQTAQTPNYIPGAPAASGANDGNVFTDQQSPSGTAQTPSSDSTISLPRATALYSRENHLIDVFYGYIHPAHPFIIPRKLSMQDPSILPGYLKSAMRFIASHVSHRHGEDVGTISDIINTNMPADGFKVQTYLVLTIASYARCERGQGDMTLLQAINTAHQIGMQLEVFGSSDAPIMQESWRRTWWELYTIASLIRVLTPTTTGLYAVFHKVLPSEDSDYDDCRAIESRTLDDMQDRSFTDDSTQYSSFAYRIEAARILNDVMETTQQNSYQPDPAFKCLAASIRSYLLSLPSPKRTATIDGKPDELMSCALMTINLASILLHLPRSGLGNVQSFQTICATDRPTMFLNDEDSHTGSAMRAADAITQLLIDRDLTAMQTLSPCFSCSIAFAVTVQLSAYCMGQKQERARCLREYIQLSLSALDNIGQSWAVAKVVKGQLADFARETLKRPKPTRRQIATVQEELGSIAMPLPLEAAPTFALEDDFWLRSFVEDPLNYSFIAQG</sequence>
<dbReference type="EMBL" id="JAKLMC020000016">
    <property type="protein sequence ID" value="KAK5952318.1"/>
    <property type="molecule type" value="Genomic_DNA"/>
</dbReference>
<evidence type="ECO:0000256" key="3">
    <source>
        <dbReference type="ARBA" id="ARBA00023125"/>
    </source>
</evidence>
<evidence type="ECO:0000256" key="5">
    <source>
        <dbReference type="ARBA" id="ARBA00023242"/>
    </source>
</evidence>
<dbReference type="PROSITE" id="PS00463">
    <property type="entry name" value="ZN2_CY6_FUNGAL_1"/>
    <property type="match status" value="1"/>
</dbReference>
<evidence type="ECO:0000256" key="2">
    <source>
        <dbReference type="ARBA" id="ARBA00023015"/>
    </source>
</evidence>
<dbReference type="Pfam" id="PF04082">
    <property type="entry name" value="Fungal_trans"/>
    <property type="match status" value="1"/>
</dbReference>
<dbReference type="SMART" id="SM00066">
    <property type="entry name" value="GAL4"/>
    <property type="match status" value="1"/>
</dbReference>
<dbReference type="InterPro" id="IPR036864">
    <property type="entry name" value="Zn2-C6_fun-type_DNA-bd_sf"/>
</dbReference>
<keyword evidence="1" id="KW-0479">Metal-binding</keyword>
<evidence type="ECO:0000313" key="9">
    <source>
        <dbReference type="Proteomes" id="UP001316803"/>
    </source>
</evidence>
<dbReference type="CDD" id="cd00067">
    <property type="entry name" value="GAL4"/>
    <property type="match status" value="1"/>
</dbReference>
<dbReference type="GO" id="GO:0008270">
    <property type="term" value="F:zinc ion binding"/>
    <property type="evidence" value="ECO:0007669"/>
    <property type="project" value="InterPro"/>
</dbReference>
<feature type="compositionally biased region" description="Polar residues" evidence="6">
    <location>
        <begin position="84"/>
        <end position="104"/>
    </location>
</feature>
<dbReference type="GO" id="GO:0003677">
    <property type="term" value="F:DNA binding"/>
    <property type="evidence" value="ECO:0007669"/>
    <property type="project" value="UniProtKB-KW"/>
</dbReference>
<dbReference type="InterPro" id="IPR001138">
    <property type="entry name" value="Zn2Cys6_DnaBD"/>
</dbReference>
<evidence type="ECO:0000313" key="8">
    <source>
        <dbReference type="EMBL" id="KAK5952318.1"/>
    </source>
</evidence>
<evidence type="ECO:0000259" key="7">
    <source>
        <dbReference type="PROSITE" id="PS50048"/>
    </source>
</evidence>
<name>A0AAN8EUF8_9EURO</name>
<evidence type="ECO:0000256" key="1">
    <source>
        <dbReference type="ARBA" id="ARBA00022723"/>
    </source>
</evidence>
<dbReference type="PROSITE" id="PS50048">
    <property type="entry name" value="ZN2_CY6_FUNGAL_2"/>
    <property type="match status" value="1"/>
</dbReference>
<keyword evidence="9" id="KW-1185">Reference proteome</keyword>
<keyword evidence="3" id="KW-0238">DNA-binding</keyword>
<keyword evidence="2" id="KW-0805">Transcription regulation</keyword>
<dbReference type="Pfam" id="PF00172">
    <property type="entry name" value="Zn_clus"/>
    <property type="match status" value="1"/>
</dbReference>
<evidence type="ECO:0000256" key="6">
    <source>
        <dbReference type="SAM" id="MobiDB-lite"/>
    </source>
</evidence>
<dbReference type="SUPFAM" id="SSF57701">
    <property type="entry name" value="Zn2/Cys6 DNA-binding domain"/>
    <property type="match status" value="1"/>
</dbReference>
<evidence type="ECO:0000256" key="4">
    <source>
        <dbReference type="ARBA" id="ARBA00023163"/>
    </source>
</evidence>
<dbReference type="Gene3D" id="4.10.240.10">
    <property type="entry name" value="Zn(2)-C6 fungal-type DNA-binding domain"/>
    <property type="match status" value="1"/>
</dbReference>
<feature type="compositionally biased region" description="Polar residues" evidence="6">
    <location>
        <begin position="60"/>
        <end position="69"/>
    </location>
</feature>
<accession>A0AAN8EUF8</accession>
<keyword evidence="4" id="KW-0804">Transcription</keyword>
<comment type="caution">
    <text evidence="8">The sequence shown here is derived from an EMBL/GenBank/DDBJ whole genome shotgun (WGS) entry which is preliminary data.</text>
</comment>
<dbReference type="PANTHER" id="PTHR47431">
    <property type="entry name" value="ZN(II)2CYS6 TRANSCRIPTION FACTOR (EUROFUNG)-RELATED"/>
    <property type="match status" value="1"/>
</dbReference>
<dbReference type="GO" id="GO:0006351">
    <property type="term" value="P:DNA-templated transcription"/>
    <property type="evidence" value="ECO:0007669"/>
    <property type="project" value="InterPro"/>
</dbReference>
<feature type="domain" description="Zn(2)-C6 fungal-type" evidence="7">
    <location>
        <begin position="13"/>
        <end position="43"/>
    </location>
</feature>
<keyword evidence="5" id="KW-0539">Nucleus</keyword>
<proteinExistence type="predicted"/>
<feature type="region of interest" description="Disordered" evidence="6">
    <location>
        <begin position="50"/>
        <end position="104"/>
    </location>
</feature>
<dbReference type="InterPro" id="IPR007219">
    <property type="entry name" value="XnlR_reg_dom"/>
</dbReference>
<dbReference type="Proteomes" id="UP001316803">
    <property type="component" value="Unassembled WGS sequence"/>
</dbReference>
<organism evidence="8 9">
    <name type="scientific">Knufia fluminis</name>
    <dbReference type="NCBI Taxonomy" id="191047"/>
    <lineage>
        <taxon>Eukaryota</taxon>
        <taxon>Fungi</taxon>
        <taxon>Dikarya</taxon>
        <taxon>Ascomycota</taxon>
        <taxon>Pezizomycotina</taxon>
        <taxon>Eurotiomycetes</taxon>
        <taxon>Chaetothyriomycetidae</taxon>
        <taxon>Chaetothyriales</taxon>
        <taxon>Trichomeriaceae</taxon>
        <taxon>Knufia</taxon>
    </lineage>
</organism>